<reference evidence="1 2" key="1">
    <citation type="submission" date="2024-06" db="EMBL/GenBank/DDBJ databases">
        <title>Genomic Encyclopedia of Type Strains, Phase IV (KMG-IV): sequencing the most valuable type-strain genomes for metagenomic binning, comparative biology and taxonomic classification.</title>
        <authorList>
            <person name="Goeker M."/>
        </authorList>
    </citation>
    <scope>NUCLEOTIDE SEQUENCE [LARGE SCALE GENOMIC DNA]</scope>
    <source>
        <strain evidence="1 2">DSM 21460</strain>
    </source>
</reference>
<dbReference type="Proteomes" id="UP001549162">
    <property type="component" value="Unassembled WGS sequence"/>
</dbReference>
<comment type="caution">
    <text evidence="1">The sequence shown here is derived from an EMBL/GenBank/DDBJ whole genome shotgun (WGS) entry which is preliminary data.</text>
</comment>
<protein>
    <recommendedName>
        <fullName evidence="3">ParB/Sulfiredoxin domain-containing protein</fullName>
    </recommendedName>
</protein>
<gene>
    <name evidence="1" type="ORF">ABID14_001607</name>
</gene>
<keyword evidence="2" id="KW-1185">Reference proteome</keyword>
<accession>A0ABV2JB04</accession>
<evidence type="ECO:0000313" key="2">
    <source>
        <dbReference type="Proteomes" id="UP001549162"/>
    </source>
</evidence>
<proteinExistence type="predicted"/>
<dbReference type="EMBL" id="JBEPMA010000012">
    <property type="protein sequence ID" value="MET3617972.1"/>
    <property type="molecule type" value="Genomic_DNA"/>
</dbReference>
<organism evidence="1 2">
    <name type="scientific">Peptoniphilus olsenii</name>
    <dbReference type="NCBI Taxonomy" id="411570"/>
    <lineage>
        <taxon>Bacteria</taxon>
        <taxon>Bacillati</taxon>
        <taxon>Bacillota</taxon>
        <taxon>Tissierellia</taxon>
        <taxon>Tissierellales</taxon>
        <taxon>Peptoniphilaceae</taxon>
        <taxon>Peptoniphilus</taxon>
    </lineage>
</organism>
<sequence>MVNDTEPYEIIITDKFNAVIKGNNYKLFPQVIEEFRIYAEHIVNFYDAKNNLVKSYPKKSLLKISIDDIEPSQFYIDINKMNALKNFIKSEEDVIIPVLKHGDKYICLDGYTRLMIAHLSDIKNIYTFKTSSEGFIYDFIKEAQSRDIFHIRDLQILSHDDYIKKWYSYCDEYFG</sequence>
<evidence type="ECO:0008006" key="3">
    <source>
        <dbReference type="Google" id="ProtNLM"/>
    </source>
</evidence>
<evidence type="ECO:0000313" key="1">
    <source>
        <dbReference type="EMBL" id="MET3617972.1"/>
    </source>
</evidence>
<name>A0ABV2JB04_9FIRM</name>